<feature type="repeat" description="ANK" evidence="3">
    <location>
        <begin position="755"/>
        <end position="779"/>
    </location>
</feature>
<reference evidence="6" key="1">
    <citation type="submission" date="2022-11" db="UniProtKB">
        <authorList>
            <consortium name="WormBaseParasite"/>
        </authorList>
    </citation>
    <scope>IDENTIFICATION</scope>
</reference>
<dbReference type="Gene3D" id="3.40.50.300">
    <property type="entry name" value="P-loop containing nucleotide triphosphate hydrolases"/>
    <property type="match status" value="1"/>
</dbReference>
<dbReference type="SUPFAM" id="SSF52540">
    <property type="entry name" value="P-loop containing nucleoside triphosphate hydrolases"/>
    <property type="match status" value="1"/>
</dbReference>
<dbReference type="PROSITE" id="PS50088">
    <property type="entry name" value="ANK_REPEAT"/>
    <property type="match status" value="14"/>
</dbReference>
<feature type="repeat" description="ANK" evidence="3">
    <location>
        <begin position="789"/>
        <end position="813"/>
    </location>
</feature>
<dbReference type="PANTHER" id="PTHR24198">
    <property type="entry name" value="ANKYRIN REPEAT AND PROTEIN KINASE DOMAIN-CONTAINING PROTEIN"/>
    <property type="match status" value="1"/>
</dbReference>
<accession>A0A914E1S0</accession>
<dbReference type="InterPro" id="IPR007111">
    <property type="entry name" value="NACHT_NTPase"/>
</dbReference>
<feature type="repeat" description="ANK" evidence="3">
    <location>
        <begin position="585"/>
        <end position="609"/>
    </location>
</feature>
<evidence type="ECO:0000313" key="5">
    <source>
        <dbReference type="Proteomes" id="UP000887540"/>
    </source>
</evidence>
<dbReference type="Pfam" id="PF12796">
    <property type="entry name" value="Ank_2"/>
    <property type="match status" value="4"/>
</dbReference>
<dbReference type="WBParaSite" id="ACRNAN_scaffold5115.g14346.t1">
    <property type="protein sequence ID" value="ACRNAN_scaffold5115.g14346.t1"/>
    <property type="gene ID" value="ACRNAN_scaffold5115.g14346"/>
</dbReference>
<proteinExistence type="predicted"/>
<feature type="repeat" description="ANK" evidence="3">
    <location>
        <begin position="925"/>
        <end position="949"/>
    </location>
</feature>
<dbReference type="InterPro" id="IPR036770">
    <property type="entry name" value="Ankyrin_rpt-contain_sf"/>
</dbReference>
<dbReference type="PROSITE" id="PS50297">
    <property type="entry name" value="ANK_REP_REGION"/>
    <property type="match status" value="14"/>
</dbReference>
<name>A0A914E1S0_9BILA</name>
<feature type="repeat" description="ANK" evidence="3">
    <location>
        <begin position="823"/>
        <end position="847"/>
    </location>
</feature>
<dbReference type="Gene3D" id="1.25.40.20">
    <property type="entry name" value="Ankyrin repeat-containing domain"/>
    <property type="match status" value="5"/>
</dbReference>
<feature type="repeat" description="ANK" evidence="3">
    <location>
        <begin position="653"/>
        <end position="677"/>
    </location>
</feature>
<feature type="repeat" description="ANK" evidence="3">
    <location>
        <begin position="619"/>
        <end position="643"/>
    </location>
</feature>
<evidence type="ECO:0000259" key="4">
    <source>
        <dbReference type="Pfam" id="PF05729"/>
    </source>
</evidence>
<dbReference type="Pfam" id="PF00023">
    <property type="entry name" value="Ank"/>
    <property type="match status" value="1"/>
</dbReference>
<dbReference type="Pfam" id="PF13637">
    <property type="entry name" value="Ank_4"/>
    <property type="match status" value="1"/>
</dbReference>
<dbReference type="InterPro" id="IPR002110">
    <property type="entry name" value="Ankyrin_rpt"/>
</dbReference>
<feature type="domain" description="NACHT" evidence="4">
    <location>
        <begin position="226"/>
        <end position="383"/>
    </location>
</feature>
<protein>
    <submittedName>
        <fullName evidence="6">NACHT domain-containing protein</fullName>
    </submittedName>
</protein>
<feature type="repeat" description="ANK" evidence="3">
    <location>
        <begin position="857"/>
        <end position="881"/>
    </location>
</feature>
<dbReference type="Pfam" id="PF05729">
    <property type="entry name" value="NACHT"/>
    <property type="match status" value="1"/>
</dbReference>
<keyword evidence="2 3" id="KW-0040">ANK repeat</keyword>
<feature type="repeat" description="ANK" evidence="3">
    <location>
        <begin position="687"/>
        <end position="711"/>
    </location>
</feature>
<evidence type="ECO:0000256" key="2">
    <source>
        <dbReference type="ARBA" id="ARBA00023043"/>
    </source>
</evidence>
<keyword evidence="5" id="KW-1185">Reference proteome</keyword>
<feature type="repeat" description="ANK" evidence="3">
    <location>
        <begin position="517"/>
        <end position="541"/>
    </location>
</feature>
<feature type="repeat" description="ANK" evidence="3">
    <location>
        <begin position="993"/>
        <end position="1017"/>
    </location>
</feature>
<dbReference type="SMART" id="SM00248">
    <property type="entry name" value="ANK"/>
    <property type="match status" value="15"/>
</dbReference>
<organism evidence="5 6">
    <name type="scientific">Acrobeloides nanus</name>
    <dbReference type="NCBI Taxonomy" id="290746"/>
    <lineage>
        <taxon>Eukaryota</taxon>
        <taxon>Metazoa</taxon>
        <taxon>Ecdysozoa</taxon>
        <taxon>Nematoda</taxon>
        <taxon>Chromadorea</taxon>
        <taxon>Rhabditida</taxon>
        <taxon>Tylenchina</taxon>
        <taxon>Cephalobomorpha</taxon>
        <taxon>Cephaloboidea</taxon>
        <taxon>Cephalobidae</taxon>
        <taxon>Acrobeloides</taxon>
    </lineage>
</organism>
<feature type="repeat" description="ANK" evidence="3">
    <location>
        <begin position="959"/>
        <end position="983"/>
    </location>
</feature>
<evidence type="ECO:0000256" key="1">
    <source>
        <dbReference type="ARBA" id="ARBA00022737"/>
    </source>
</evidence>
<dbReference type="InterPro" id="IPR027417">
    <property type="entry name" value="P-loop_NTPase"/>
</dbReference>
<dbReference type="PANTHER" id="PTHR24198:SF194">
    <property type="entry name" value="INVERSIN-A"/>
    <property type="match status" value="1"/>
</dbReference>
<keyword evidence="1" id="KW-0677">Repeat</keyword>
<dbReference type="AlphaFoldDB" id="A0A914E1S0"/>
<dbReference type="Proteomes" id="UP000887540">
    <property type="component" value="Unplaced"/>
</dbReference>
<evidence type="ECO:0000313" key="6">
    <source>
        <dbReference type="WBParaSite" id="ACRNAN_scaffold5115.g14346.t1"/>
    </source>
</evidence>
<feature type="repeat" description="ANK" evidence="3">
    <location>
        <begin position="891"/>
        <end position="915"/>
    </location>
</feature>
<sequence>MPRKTPQQEQIKKFMEALNKEMIDFNTLDQYRFKIRDFYTCEEGQLQLKSKLPEDYIDNKEIKDFFDALVFAVNQPKEVELSGIRKDEIGAACKLIDSDLIAADIRRVMLDWFKEKAISDVDEARLRRLVPEDYQISLFQEYDRDKSNDIRSILLKTSQAAEQFEQLCQQYPALNIHWLKSESDQLIWQQSQGPLSGLRQYIEKDVSHTKHYSETELLSQTDQCKVVIISDTAGMGKTTVLTRLSQLFKQQAPDLWIVRIDLNNYTQELQGQKVESSFQTEDKAIAFLSDDILKLGTRLEQAIFKRYCQRIVLMLDGFDEISPNYREIVIDLVNVLRNGTIKQLWVTTRPNERDILEDELQQLSYKLEPFSKDNQVNFMTKFWQQTSGLSQVTQEQEELLADYAGELIDLLTKSIRYKDTELTGIPLQTRMLAEAFEKDFAELFKAKEAKLQLPEQLDLTDLYECFFKKKYHIQLEKNISQPNVKAHSEIEFFLNSLKEHETILKPIVEATVTYGYKKETALHLAAAEGYLDVVQWLVEHGKANVEATDKDGRTVLHYEVIRNKWDVVQWLVEHGQANVEATDNDGRTMLHYAARWNNLDVVQWLVEHGKANVEATDNDGSSVLHYAAELNKLDVIQWLVEHGQANVEATDNGGRTVLHYAAGWNKLDVFQWLVEHGKANVEATDNDGRTVLHYAARWNELDIFQWLVEYGKANVEATDNDGSSLLHYAAQKDKWDVVQWLVEHGKANVEATDKDGRTVLHHAVLRNKCDVVQWLVEHGQANVEATDNDGRTVLHYAARWNELDVVQWLVEHGKANVEATDNGGRTVLHYAAQEDKWDVVQWLVEHGKANVEATDNGGRTVLHYAAGWNKLDVFQWLVEHGKANVEATDNDGWSVLHYAARWNELDIVQWLVEYGKANVDATDNYGITVLNYAAQENELDVVQWLVEHGKANVEATDKDGRTVLHYAARSNKLEVVQWLVEHGKASVEATDNDGRAVLHYAAQENKLEVVQWLMDYGKANVL</sequence>
<dbReference type="SUPFAM" id="SSF48403">
    <property type="entry name" value="Ankyrin repeat"/>
    <property type="match status" value="2"/>
</dbReference>
<feature type="repeat" description="ANK" evidence="3">
    <location>
        <begin position="721"/>
        <end position="745"/>
    </location>
</feature>
<evidence type="ECO:0000256" key="3">
    <source>
        <dbReference type="PROSITE-ProRule" id="PRU00023"/>
    </source>
</evidence>